<dbReference type="Proteomes" id="UP000198145">
    <property type="component" value="Unassembled WGS sequence"/>
</dbReference>
<organism evidence="3 4">
    <name type="scientific">Pseudomonas nitroreducens</name>
    <dbReference type="NCBI Taxonomy" id="46680"/>
    <lineage>
        <taxon>Bacteria</taxon>
        <taxon>Pseudomonadati</taxon>
        <taxon>Pseudomonadota</taxon>
        <taxon>Gammaproteobacteria</taxon>
        <taxon>Pseudomonadales</taxon>
        <taxon>Pseudomonadaceae</taxon>
        <taxon>Pseudomonas</taxon>
    </lineage>
</organism>
<dbReference type="InterPro" id="IPR001173">
    <property type="entry name" value="Glyco_trans_2-like"/>
</dbReference>
<dbReference type="SUPFAM" id="SSF53448">
    <property type="entry name" value="Nucleotide-diphospho-sugar transferases"/>
    <property type="match status" value="1"/>
</dbReference>
<protein>
    <submittedName>
        <fullName evidence="3">Glycosyl transferase</fullName>
    </submittedName>
</protein>
<sequence>MDYPLISVLVPCYNRERYIEEALLSILGQDYPNFELIVVDDGSQDRSAEKIQALQQQHGFQFYRQANQGVSAALNAALSHARGELVATPDSDDIMLPGRLSLQARYLREHPQVGCLGGRAVYIDANGKHIKGGPGGAVRRYSFDELLGEAIAIGATVAMYRREAMERAGRYDPQIRIQDFQMTLKIAHLGYGVEVLPEVVSGYRRHAGNLSRTAYKNQLQYDRMAVAPYRDHPAYAAGMTCIVNKALKQSVVNDKGYAWSLLLQLPPWRWNRVTLRRVRHLLFKFGQEQDVCR</sequence>
<evidence type="ECO:0000313" key="3">
    <source>
        <dbReference type="EMBL" id="OWP52716.1"/>
    </source>
</evidence>
<accession>A0A246FEI2</accession>
<evidence type="ECO:0000313" key="4">
    <source>
        <dbReference type="Proteomes" id="UP000198145"/>
    </source>
</evidence>
<name>A0A246FEI2_PSENT</name>
<reference evidence="3 4" key="1">
    <citation type="submission" date="2017-06" db="EMBL/GenBank/DDBJ databases">
        <title>Draft genome of Pseudomonas nitroreducens DF05.</title>
        <authorList>
            <person name="Iyer R."/>
        </authorList>
    </citation>
    <scope>NUCLEOTIDE SEQUENCE [LARGE SCALE GENOMIC DNA]</scope>
    <source>
        <strain evidence="3 4">DF05</strain>
    </source>
</reference>
<dbReference type="InterPro" id="IPR050834">
    <property type="entry name" value="Glycosyltransf_2"/>
</dbReference>
<dbReference type="Pfam" id="PF00535">
    <property type="entry name" value="Glycos_transf_2"/>
    <property type="match status" value="1"/>
</dbReference>
<dbReference type="Gene3D" id="3.90.550.10">
    <property type="entry name" value="Spore Coat Polysaccharide Biosynthesis Protein SpsA, Chain A"/>
    <property type="match status" value="1"/>
</dbReference>
<keyword evidence="3" id="KW-0808">Transferase</keyword>
<feature type="domain" description="Glycosyltransferase 2-like" evidence="2">
    <location>
        <begin position="7"/>
        <end position="166"/>
    </location>
</feature>
<keyword evidence="1" id="KW-1003">Cell membrane</keyword>
<dbReference type="GO" id="GO:0016740">
    <property type="term" value="F:transferase activity"/>
    <property type="evidence" value="ECO:0007669"/>
    <property type="project" value="UniProtKB-KW"/>
</dbReference>
<dbReference type="AlphaFoldDB" id="A0A246FEI2"/>
<dbReference type="PANTHER" id="PTHR43685">
    <property type="entry name" value="GLYCOSYLTRANSFERASE"/>
    <property type="match status" value="1"/>
</dbReference>
<evidence type="ECO:0000259" key="2">
    <source>
        <dbReference type="Pfam" id="PF00535"/>
    </source>
</evidence>
<comment type="caution">
    <text evidence="3">The sequence shown here is derived from an EMBL/GenBank/DDBJ whole genome shotgun (WGS) entry which is preliminary data.</text>
</comment>
<dbReference type="eggNOG" id="COG1215">
    <property type="taxonomic scope" value="Bacteria"/>
</dbReference>
<keyword evidence="1" id="KW-0997">Cell inner membrane</keyword>
<proteinExistence type="predicted"/>
<gene>
    <name evidence="3" type="ORF">CEG18_02415</name>
</gene>
<dbReference type="PANTHER" id="PTHR43685:SF11">
    <property type="entry name" value="GLYCOSYLTRANSFERASE TAGX-RELATED"/>
    <property type="match status" value="1"/>
</dbReference>
<dbReference type="InterPro" id="IPR029044">
    <property type="entry name" value="Nucleotide-diphossugar_trans"/>
</dbReference>
<dbReference type="EMBL" id="NJBA01000001">
    <property type="protein sequence ID" value="OWP52716.1"/>
    <property type="molecule type" value="Genomic_DNA"/>
</dbReference>
<evidence type="ECO:0000256" key="1">
    <source>
        <dbReference type="ARBA" id="ARBA00022519"/>
    </source>
</evidence>
<keyword evidence="1" id="KW-0472">Membrane</keyword>